<dbReference type="Pfam" id="PF07734">
    <property type="entry name" value="FBA_1"/>
    <property type="match status" value="1"/>
</dbReference>
<evidence type="ECO:0000259" key="2">
    <source>
        <dbReference type="PROSITE" id="PS50181"/>
    </source>
</evidence>
<dbReference type="InterPro" id="IPR036047">
    <property type="entry name" value="F-box-like_dom_sf"/>
</dbReference>
<dbReference type="Gramene" id="HORVU.MOREX.r2.6HG0449070.1">
    <property type="protein sequence ID" value="HORVU.MOREX.r2.6HG0449070.1.CDS.1"/>
    <property type="gene ID" value="HORVU.MOREX.r2.6HG0449070"/>
</dbReference>
<dbReference type="SMART" id="SM00256">
    <property type="entry name" value="FBOX"/>
    <property type="match status" value="1"/>
</dbReference>
<dbReference type="InterPro" id="IPR001810">
    <property type="entry name" value="F-box_dom"/>
</dbReference>
<protein>
    <recommendedName>
        <fullName evidence="2">F-box domain-containing protein</fullName>
    </recommendedName>
</protein>
<dbReference type="Gene3D" id="1.20.1280.50">
    <property type="match status" value="1"/>
</dbReference>
<feature type="region of interest" description="Disordered" evidence="1">
    <location>
        <begin position="424"/>
        <end position="458"/>
    </location>
</feature>
<dbReference type="Proteomes" id="UP000011116">
    <property type="component" value="Chromosome 6H"/>
</dbReference>
<evidence type="ECO:0000313" key="3">
    <source>
        <dbReference type="EnsemblPlants" id="HORVU.MOREX.r3.6HG0540080.1.CDS1"/>
    </source>
</evidence>
<reference evidence="3" key="3">
    <citation type="submission" date="2022-01" db="UniProtKB">
        <authorList>
            <consortium name="EnsemblPlants"/>
        </authorList>
    </citation>
    <scope>IDENTIFICATION</scope>
    <source>
        <strain evidence="3">subsp. vulgare</strain>
    </source>
</reference>
<dbReference type="InterPro" id="IPR006527">
    <property type="entry name" value="F-box-assoc_dom_typ1"/>
</dbReference>
<dbReference type="PROSITE" id="PS50181">
    <property type="entry name" value="FBOX"/>
    <property type="match status" value="1"/>
</dbReference>
<dbReference type="EnsemblPlants" id="HORVU.MOREX.r3.6HG0540080.1">
    <property type="protein sequence ID" value="HORVU.MOREX.r3.6HG0540080.1.CDS1"/>
    <property type="gene ID" value="HORVU.MOREX.r3.6HG0540080"/>
</dbReference>
<dbReference type="PANTHER" id="PTHR31672">
    <property type="entry name" value="BNACNNG10540D PROTEIN"/>
    <property type="match status" value="1"/>
</dbReference>
<dbReference type="InterPro" id="IPR050796">
    <property type="entry name" value="SCF_F-box_component"/>
</dbReference>
<dbReference type="Gramene" id="HORVU.MOREX.r3.6HG0540080.1">
    <property type="protein sequence ID" value="HORVU.MOREX.r3.6HG0540080.1.CDS1"/>
    <property type="gene ID" value="HORVU.MOREX.r3.6HG0540080"/>
</dbReference>
<reference evidence="3" key="2">
    <citation type="submission" date="2020-10" db="EMBL/GenBank/DDBJ databases">
        <authorList>
            <person name="Scholz U."/>
            <person name="Mascher M."/>
            <person name="Fiebig A."/>
        </authorList>
    </citation>
    <scope>NUCLEOTIDE SEQUENCE [LARGE SCALE GENOMIC DNA]</scope>
    <source>
        <strain evidence="3">cv. Morex</strain>
    </source>
</reference>
<dbReference type="PANTHER" id="PTHR31672:SF2">
    <property type="entry name" value="F-BOX DOMAIN-CONTAINING PROTEIN"/>
    <property type="match status" value="1"/>
</dbReference>
<dbReference type="AlphaFoldDB" id="A0A8I6Y8X6"/>
<organism evidence="3 4">
    <name type="scientific">Hordeum vulgare subsp. vulgare</name>
    <name type="common">Domesticated barley</name>
    <dbReference type="NCBI Taxonomy" id="112509"/>
    <lineage>
        <taxon>Eukaryota</taxon>
        <taxon>Viridiplantae</taxon>
        <taxon>Streptophyta</taxon>
        <taxon>Embryophyta</taxon>
        <taxon>Tracheophyta</taxon>
        <taxon>Spermatophyta</taxon>
        <taxon>Magnoliopsida</taxon>
        <taxon>Liliopsida</taxon>
        <taxon>Poales</taxon>
        <taxon>Poaceae</taxon>
        <taxon>BOP clade</taxon>
        <taxon>Pooideae</taxon>
        <taxon>Triticodae</taxon>
        <taxon>Triticeae</taxon>
        <taxon>Hordeinae</taxon>
        <taxon>Hordeum</taxon>
    </lineage>
</organism>
<accession>A0A8I6Y8X6</accession>
<keyword evidence="4" id="KW-1185">Reference proteome</keyword>
<feature type="domain" description="F-box" evidence="2">
    <location>
        <begin position="21"/>
        <end position="66"/>
    </location>
</feature>
<sequence length="458" mass="51321">MGSHANIAIGRRHGAVIPQIDSTMESLGEELLREILVKLPTRDLARCCCVSRLWRIVVQEPSFRKLHAMAAHVISGPTETLAVTEIRGMRIRLEAVVLNVSSEKTMCRITDLAGGYSPSNACNGFLCFAANVEEWPVHVCNPVTGDKMKIAPPPEMKDARSRMYAMGFSASTHQYKLFRLSFHDSSGHYLDVYTLGGHDGWRRNPHLLPCAARYNCEFPPPVLIDGKLYVLTEPPKYNQASDKVIVIDVASEAHCIYHLPEEFTGAVIAAMHAFNMSGQLCIAMRLAGDRWLRFWVMPLPPFGNWELRYTFDMDVEDDGGQDKTGGAWFDAGDRVLCYRVQDHLYMYDTSNNKHEAGGGGSMKMQWDQKIPLPAVPPHERQRWSVYGGYRPSLVSPRLAFASNAPQQTDEQERFEQALMHTLGCKKASRSKKQLSTNVGPADPNDDERAAKRIREPTG</sequence>
<reference evidence="4" key="1">
    <citation type="journal article" date="2012" name="Nature">
        <title>A physical, genetic and functional sequence assembly of the barley genome.</title>
        <authorList>
            <consortium name="The International Barley Genome Sequencing Consortium"/>
            <person name="Mayer K.F."/>
            <person name="Waugh R."/>
            <person name="Brown J.W."/>
            <person name="Schulman A."/>
            <person name="Langridge P."/>
            <person name="Platzer M."/>
            <person name="Fincher G.B."/>
            <person name="Muehlbauer G.J."/>
            <person name="Sato K."/>
            <person name="Close T.J."/>
            <person name="Wise R.P."/>
            <person name="Stein N."/>
        </authorList>
    </citation>
    <scope>NUCLEOTIDE SEQUENCE [LARGE SCALE GENOMIC DNA]</scope>
    <source>
        <strain evidence="4">cv. Morex</strain>
    </source>
</reference>
<name>A0A8I6Y8X6_HORVV</name>
<dbReference type="Pfam" id="PF00646">
    <property type="entry name" value="F-box"/>
    <property type="match status" value="1"/>
</dbReference>
<dbReference type="NCBIfam" id="TIGR01640">
    <property type="entry name" value="F_box_assoc_1"/>
    <property type="match status" value="1"/>
</dbReference>
<evidence type="ECO:0000313" key="4">
    <source>
        <dbReference type="Proteomes" id="UP000011116"/>
    </source>
</evidence>
<dbReference type="InterPro" id="IPR017451">
    <property type="entry name" value="F-box-assoc_interact_dom"/>
</dbReference>
<evidence type="ECO:0000256" key="1">
    <source>
        <dbReference type="SAM" id="MobiDB-lite"/>
    </source>
</evidence>
<feature type="compositionally biased region" description="Basic and acidic residues" evidence="1">
    <location>
        <begin position="446"/>
        <end position="458"/>
    </location>
</feature>
<dbReference type="SUPFAM" id="SSF81383">
    <property type="entry name" value="F-box domain"/>
    <property type="match status" value="1"/>
</dbReference>
<proteinExistence type="predicted"/>